<dbReference type="EMBL" id="MU117968">
    <property type="protein sequence ID" value="KAF9652538.1"/>
    <property type="molecule type" value="Genomic_DNA"/>
</dbReference>
<protein>
    <submittedName>
        <fullName evidence="1">Diphthamide biosynthesis protein</fullName>
    </submittedName>
</protein>
<reference evidence="1" key="2">
    <citation type="journal article" date="2020" name="Nat. Commun.">
        <title>Large-scale genome sequencing of mycorrhizal fungi provides insights into the early evolution of symbiotic traits.</title>
        <authorList>
            <person name="Miyauchi S."/>
            <person name="Kiss E."/>
            <person name="Kuo A."/>
            <person name="Drula E."/>
            <person name="Kohler A."/>
            <person name="Sanchez-Garcia M."/>
            <person name="Morin E."/>
            <person name="Andreopoulos B."/>
            <person name="Barry K.W."/>
            <person name="Bonito G."/>
            <person name="Buee M."/>
            <person name="Carver A."/>
            <person name="Chen C."/>
            <person name="Cichocki N."/>
            <person name="Clum A."/>
            <person name="Culley D."/>
            <person name="Crous P.W."/>
            <person name="Fauchery L."/>
            <person name="Girlanda M."/>
            <person name="Hayes R.D."/>
            <person name="Keri Z."/>
            <person name="LaButti K."/>
            <person name="Lipzen A."/>
            <person name="Lombard V."/>
            <person name="Magnuson J."/>
            <person name="Maillard F."/>
            <person name="Murat C."/>
            <person name="Nolan M."/>
            <person name="Ohm R.A."/>
            <person name="Pangilinan J."/>
            <person name="Pereira M.F."/>
            <person name="Perotto S."/>
            <person name="Peter M."/>
            <person name="Pfister S."/>
            <person name="Riley R."/>
            <person name="Sitrit Y."/>
            <person name="Stielow J.B."/>
            <person name="Szollosi G."/>
            <person name="Zifcakova L."/>
            <person name="Stursova M."/>
            <person name="Spatafora J.W."/>
            <person name="Tedersoo L."/>
            <person name="Vaario L.M."/>
            <person name="Yamada A."/>
            <person name="Yan M."/>
            <person name="Wang P."/>
            <person name="Xu J."/>
            <person name="Bruns T."/>
            <person name="Baldrian P."/>
            <person name="Vilgalys R."/>
            <person name="Dunand C."/>
            <person name="Henrissat B."/>
            <person name="Grigoriev I.V."/>
            <person name="Hibbett D."/>
            <person name="Nagy L.G."/>
            <person name="Martin F.M."/>
        </authorList>
    </citation>
    <scope>NUCLEOTIDE SEQUENCE</scope>
    <source>
        <strain evidence="1">P2</strain>
    </source>
</reference>
<gene>
    <name evidence="1" type="ORF">BDM02DRAFT_3109077</name>
</gene>
<reference evidence="1" key="1">
    <citation type="submission" date="2019-10" db="EMBL/GenBank/DDBJ databases">
        <authorList>
            <consortium name="DOE Joint Genome Institute"/>
            <person name="Kuo A."/>
            <person name="Miyauchi S."/>
            <person name="Kiss E."/>
            <person name="Drula E."/>
            <person name="Kohler A."/>
            <person name="Sanchez-Garcia M."/>
            <person name="Andreopoulos B."/>
            <person name="Barry K.W."/>
            <person name="Bonito G."/>
            <person name="Buee M."/>
            <person name="Carver A."/>
            <person name="Chen C."/>
            <person name="Cichocki N."/>
            <person name="Clum A."/>
            <person name="Culley D."/>
            <person name="Crous P.W."/>
            <person name="Fauchery L."/>
            <person name="Girlanda M."/>
            <person name="Hayes R."/>
            <person name="Keri Z."/>
            <person name="Labutti K."/>
            <person name="Lipzen A."/>
            <person name="Lombard V."/>
            <person name="Magnuson J."/>
            <person name="Maillard F."/>
            <person name="Morin E."/>
            <person name="Murat C."/>
            <person name="Nolan M."/>
            <person name="Ohm R."/>
            <person name="Pangilinan J."/>
            <person name="Pereira M."/>
            <person name="Perotto S."/>
            <person name="Peter M."/>
            <person name="Riley R."/>
            <person name="Sitrit Y."/>
            <person name="Stielow B."/>
            <person name="Szollosi G."/>
            <person name="Zifcakova L."/>
            <person name="Stursova M."/>
            <person name="Spatafora J.W."/>
            <person name="Tedersoo L."/>
            <person name="Vaario L.-M."/>
            <person name="Yamada A."/>
            <person name="Yan M."/>
            <person name="Wang P."/>
            <person name="Xu J."/>
            <person name="Bruns T."/>
            <person name="Baldrian P."/>
            <person name="Vilgalys R."/>
            <person name="Henrissat B."/>
            <person name="Grigoriev I.V."/>
            <person name="Hibbett D."/>
            <person name="Nagy L.G."/>
            <person name="Martin F.M."/>
        </authorList>
    </citation>
    <scope>NUCLEOTIDE SEQUENCE</scope>
    <source>
        <strain evidence="1">P2</strain>
    </source>
</reference>
<name>A0ACB6ZTA1_THEGA</name>
<comment type="caution">
    <text evidence="1">The sequence shown here is derived from an EMBL/GenBank/DDBJ whole genome shotgun (WGS) entry which is preliminary data.</text>
</comment>
<sequence>MTEPTTSFADSGEAVISRKIEVSPDLSASNLSADEFAHYYDIERTVDEIVKGGYKCVALQFPDGLLRDSVPIFKALRSMLGEEIHLYTLADTSYGSCCVDEVASQHVDADVVVHYGHACLSQTSQIPVIYVFGHKSIDLLNCVMELTNSVRDSLRASSAERLVLRCDVVYLHKAAEIAEQLHTSLGRPVNYREIPLKAEPLGQPLRSVAENQRLGVTDQATGDVFLYIGSESLSLTNLLVTHGSSEIHAYDPVTRQARIESHITNKLLMRRYAVLQKARDSDVFGILVGTLGVASYLPLISRIRKLLAQAQKKSYTITVGKLNPPKLANFLEIECFVLIACPENSLIDSKEFFKPIITPFELEIAISADRSWTGEYILDFGRLLEREIGPAGEVDNDEDGQRPEFSLVTGQYRKPKRFGGVASPISDEGSSIVVLRNEGTVSVVRDSAAAQFLQNRTYRGLETRVGQDMPSVLEQGRSGIARGYLDDHRPS</sequence>
<evidence type="ECO:0000313" key="1">
    <source>
        <dbReference type="EMBL" id="KAF9652538.1"/>
    </source>
</evidence>
<dbReference type="Proteomes" id="UP000886501">
    <property type="component" value="Unassembled WGS sequence"/>
</dbReference>
<organism evidence="1 2">
    <name type="scientific">Thelephora ganbajun</name>
    <name type="common">Ganba fungus</name>
    <dbReference type="NCBI Taxonomy" id="370292"/>
    <lineage>
        <taxon>Eukaryota</taxon>
        <taxon>Fungi</taxon>
        <taxon>Dikarya</taxon>
        <taxon>Basidiomycota</taxon>
        <taxon>Agaricomycotina</taxon>
        <taxon>Agaricomycetes</taxon>
        <taxon>Thelephorales</taxon>
        <taxon>Thelephoraceae</taxon>
        <taxon>Thelephora</taxon>
    </lineage>
</organism>
<accession>A0ACB6ZTA1</accession>
<keyword evidence="2" id="KW-1185">Reference proteome</keyword>
<proteinExistence type="predicted"/>
<evidence type="ECO:0000313" key="2">
    <source>
        <dbReference type="Proteomes" id="UP000886501"/>
    </source>
</evidence>